<dbReference type="SUPFAM" id="SSF52540">
    <property type="entry name" value="P-loop containing nucleoside triphosphate hydrolases"/>
    <property type="match status" value="1"/>
</dbReference>
<dbReference type="CDD" id="cd02042">
    <property type="entry name" value="ParAB_family"/>
    <property type="match status" value="1"/>
</dbReference>
<comment type="caution">
    <text evidence="4">The sequence shown here is derived from an EMBL/GenBank/DDBJ whole genome shotgun (WGS) entry which is preliminary data.</text>
</comment>
<dbReference type="PANTHER" id="PTHR43384">
    <property type="entry name" value="SEPTUM SITE-DETERMINING PROTEIN MIND HOMOLOG, CHLOROPLASTIC-RELATED"/>
    <property type="match status" value="1"/>
</dbReference>
<dbReference type="Pfam" id="PF06564">
    <property type="entry name" value="CBP_BcsQ"/>
    <property type="match status" value="1"/>
</dbReference>
<dbReference type="GO" id="GO:0051782">
    <property type="term" value="P:negative regulation of cell division"/>
    <property type="evidence" value="ECO:0007669"/>
    <property type="project" value="TreeGrafter"/>
</dbReference>
<keyword evidence="1" id="KW-0547">Nucleotide-binding</keyword>
<dbReference type="GO" id="GO:0016887">
    <property type="term" value="F:ATP hydrolysis activity"/>
    <property type="evidence" value="ECO:0007669"/>
    <property type="project" value="TreeGrafter"/>
</dbReference>
<organism evidence="4 5">
    <name type="scientific">Pseudomonas rhodesiae</name>
    <dbReference type="NCBI Taxonomy" id="76760"/>
    <lineage>
        <taxon>Bacteria</taxon>
        <taxon>Pseudomonadati</taxon>
        <taxon>Pseudomonadota</taxon>
        <taxon>Gammaproteobacteria</taxon>
        <taxon>Pseudomonadales</taxon>
        <taxon>Pseudomonadaceae</taxon>
        <taxon>Pseudomonas</taxon>
    </lineage>
</organism>
<evidence type="ECO:0000313" key="5">
    <source>
        <dbReference type="Proteomes" id="UP000645865"/>
    </source>
</evidence>
<dbReference type="InterPro" id="IPR017746">
    <property type="entry name" value="Cellulose_synthase_operon_BcsQ"/>
</dbReference>
<dbReference type="InterPro" id="IPR027417">
    <property type="entry name" value="P-loop_NTPase"/>
</dbReference>
<dbReference type="EMBL" id="JAEILH010000028">
    <property type="protein sequence ID" value="MBI6625945.1"/>
    <property type="molecule type" value="Genomic_DNA"/>
</dbReference>
<reference evidence="4" key="1">
    <citation type="submission" date="2020-12" db="EMBL/GenBank/DDBJ databases">
        <title>Comparative genomic insights into the epidemiology and virulence of plant pathogenic Pseudomonads from Turkey.</title>
        <authorList>
            <person name="Dillon M."/>
            <person name="Ruiz-Bedoya T."/>
            <person name="Bendalovic-Torma C."/>
            <person name="Guttman K.M."/>
            <person name="Kwak H."/>
            <person name="Middleton M.A."/>
            <person name="Wang P.W."/>
            <person name="Horuz S."/>
            <person name="Aysan Y."/>
            <person name="Guttman D.S."/>
        </authorList>
    </citation>
    <scope>NUCLEOTIDE SEQUENCE</scope>
    <source>
        <strain evidence="4">S5_IA_3a</strain>
    </source>
</reference>
<dbReference type="AlphaFoldDB" id="A0A8I1E5H1"/>
<feature type="region of interest" description="Disordered" evidence="3">
    <location>
        <begin position="40"/>
        <end position="63"/>
    </location>
</feature>
<dbReference type="Proteomes" id="UP000645865">
    <property type="component" value="Unassembled WGS sequence"/>
</dbReference>
<dbReference type="NCBIfam" id="TIGR03371">
    <property type="entry name" value="cellulose_yhjQ"/>
    <property type="match status" value="1"/>
</dbReference>
<dbReference type="Gene3D" id="3.40.50.300">
    <property type="entry name" value="P-loop containing nucleotide triphosphate hydrolases"/>
    <property type="match status" value="1"/>
</dbReference>
<dbReference type="GO" id="GO:0005829">
    <property type="term" value="C:cytosol"/>
    <property type="evidence" value="ECO:0007669"/>
    <property type="project" value="TreeGrafter"/>
</dbReference>
<keyword evidence="2" id="KW-0067">ATP-binding</keyword>
<sequence length="319" mass="34338">MSRTDDLFALFGNSVSRDPKGKNARLHFFGSIPFDDGTRVNREDGSLVRPHGAHGNQPSAQAEPVPLRATVVAVVSINGGVGRSTLVTALSSGLQRLGEAVVAVDLDPQNALRQHFGVDHQRPGVGRSSLLNAPWAGALQTGFAGSQVIPFGDTDSRQKEGLQRWLTREPTWLAEHLSVMELSEAHTVIIDTPAGNNVYLHQALNVADIVLVIAQPNAACLGTQDQLDALLAPYLERARPPRCHFVINQVDDQSAFNREMLEAFTLSRQADALAVVHDDALISQALAFATDPLDNVASSQAGADINELCRLLIARKRTA</sequence>
<dbReference type="GO" id="GO:0009898">
    <property type="term" value="C:cytoplasmic side of plasma membrane"/>
    <property type="evidence" value="ECO:0007669"/>
    <property type="project" value="TreeGrafter"/>
</dbReference>
<dbReference type="GO" id="GO:0005524">
    <property type="term" value="F:ATP binding"/>
    <property type="evidence" value="ECO:0007669"/>
    <property type="project" value="UniProtKB-KW"/>
</dbReference>
<dbReference type="RefSeq" id="WP_169903923.1">
    <property type="nucleotide sequence ID" value="NZ_JAAQXE010000030.1"/>
</dbReference>
<evidence type="ECO:0000256" key="2">
    <source>
        <dbReference type="ARBA" id="ARBA00022840"/>
    </source>
</evidence>
<dbReference type="InterPro" id="IPR050625">
    <property type="entry name" value="ParA/MinD_ATPase"/>
</dbReference>
<dbReference type="PANTHER" id="PTHR43384:SF6">
    <property type="entry name" value="SEPTUM SITE-DETERMINING PROTEIN MIND HOMOLOG, CHLOROPLASTIC"/>
    <property type="match status" value="1"/>
</dbReference>
<evidence type="ECO:0000313" key="4">
    <source>
        <dbReference type="EMBL" id="MBI6625945.1"/>
    </source>
</evidence>
<accession>A0A8I1E5H1</accession>
<protein>
    <submittedName>
        <fullName evidence="4">Cellulose synthase operon protein YhjQ</fullName>
    </submittedName>
</protein>
<evidence type="ECO:0000256" key="1">
    <source>
        <dbReference type="ARBA" id="ARBA00022741"/>
    </source>
</evidence>
<gene>
    <name evidence="4" type="primary">yhjQ</name>
    <name evidence="4" type="ORF">YA0853_20025</name>
</gene>
<proteinExistence type="predicted"/>
<evidence type="ECO:0000256" key="3">
    <source>
        <dbReference type="SAM" id="MobiDB-lite"/>
    </source>
</evidence>
<name>A0A8I1E5H1_9PSED</name>